<proteinExistence type="inferred from homology"/>
<dbReference type="InterPro" id="IPR027410">
    <property type="entry name" value="TCP-1-like_intermed_sf"/>
</dbReference>
<dbReference type="SUPFAM" id="SSF54849">
    <property type="entry name" value="GroEL-intermediate domain like"/>
    <property type="match status" value="1"/>
</dbReference>
<feature type="region of interest" description="Disordered" evidence="10">
    <location>
        <begin position="578"/>
        <end position="602"/>
    </location>
</feature>
<feature type="compositionally biased region" description="Basic and acidic residues" evidence="10">
    <location>
        <begin position="808"/>
        <end position="817"/>
    </location>
</feature>
<dbReference type="InterPro" id="IPR027409">
    <property type="entry name" value="GroEL-like_apical_dom_sf"/>
</dbReference>
<evidence type="ECO:0000256" key="1">
    <source>
        <dbReference type="ARBA" id="ARBA00004496"/>
    </source>
</evidence>
<evidence type="ECO:0000256" key="8">
    <source>
        <dbReference type="RuleBase" id="RU004187"/>
    </source>
</evidence>
<keyword evidence="6 8" id="KW-0067">ATP-binding</keyword>
<dbReference type="PROSITE" id="PS00750">
    <property type="entry name" value="TCP1_1"/>
    <property type="match status" value="1"/>
</dbReference>
<dbReference type="PRINTS" id="PR00304">
    <property type="entry name" value="TCOMPLEXTCP1"/>
</dbReference>
<dbReference type="FunFam" id="1.10.560.10:FF:000085">
    <property type="entry name" value="T-complex protein 1 subunit gamma"/>
    <property type="match status" value="1"/>
</dbReference>
<reference evidence="11 12" key="1">
    <citation type="journal article" date="2015" name="Nat. Commun.">
        <title>Outbred genome sequencing and CRISPR/Cas9 gene editing in butterflies.</title>
        <authorList>
            <person name="Li X."/>
            <person name="Fan D."/>
            <person name="Zhang W."/>
            <person name="Liu G."/>
            <person name="Zhang L."/>
            <person name="Zhao L."/>
            <person name="Fang X."/>
            <person name="Chen L."/>
            <person name="Dong Y."/>
            <person name="Chen Y."/>
            <person name="Ding Y."/>
            <person name="Zhao R."/>
            <person name="Feng M."/>
            <person name="Zhu Y."/>
            <person name="Feng Y."/>
            <person name="Jiang X."/>
            <person name="Zhu D."/>
            <person name="Xiang H."/>
            <person name="Feng X."/>
            <person name="Li S."/>
            <person name="Wang J."/>
            <person name="Zhang G."/>
            <person name="Kronforst M.R."/>
            <person name="Wang W."/>
        </authorList>
    </citation>
    <scope>NUCLEOTIDE SEQUENCE [LARGE SCALE GENOMIC DNA]</scope>
    <source>
        <strain evidence="11">Ya'a_city_454_Pm</strain>
        <tissue evidence="11">Whole body</tissue>
    </source>
</reference>
<dbReference type="SUPFAM" id="SSF48592">
    <property type="entry name" value="GroEL equatorial domain-like"/>
    <property type="match status" value="1"/>
</dbReference>
<evidence type="ECO:0000313" key="12">
    <source>
        <dbReference type="Proteomes" id="UP000053240"/>
    </source>
</evidence>
<dbReference type="Gene3D" id="1.10.560.10">
    <property type="entry name" value="GroEL-like equatorial domain"/>
    <property type="match status" value="1"/>
</dbReference>
<dbReference type="Proteomes" id="UP000053240">
    <property type="component" value="Unassembled WGS sequence"/>
</dbReference>
<dbReference type="GO" id="GO:0051082">
    <property type="term" value="F:unfolded protein binding"/>
    <property type="evidence" value="ECO:0007669"/>
    <property type="project" value="InterPro"/>
</dbReference>
<feature type="region of interest" description="Disordered" evidence="10">
    <location>
        <begin position="802"/>
        <end position="833"/>
    </location>
</feature>
<evidence type="ECO:0000256" key="3">
    <source>
        <dbReference type="ARBA" id="ARBA00017187"/>
    </source>
</evidence>
<evidence type="ECO:0000256" key="10">
    <source>
        <dbReference type="SAM" id="MobiDB-lite"/>
    </source>
</evidence>
<dbReference type="InterPro" id="IPR053374">
    <property type="entry name" value="TCP-1_chaperonin"/>
</dbReference>
<dbReference type="GO" id="GO:0005524">
    <property type="term" value="F:ATP binding"/>
    <property type="evidence" value="ECO:0007669"/>
    <property type="project" value="UniProtKB-KW"/>
</dbReference>
<dbReference type="GO" id="GO:0016887">
    <property type="term" value="F:ATP hydrolysis activity"/>
    <property type="evidence" value="ECO:0007669"/>
    <property type="project" value="InterPro"/>
</dbReference>
<dbReference type="STRING" id="76193.A0A194RE98"/>
<dbReference type="InterPro" id="IPR012719">
    <property type="entry name" value="Chap_CCT_gamma"/>
</dbReference>
<dbReference type="NCBIfam" id="NF041083">
    <property type="entry name" value="thermosome_beta"/>
    <property type="match status" value="1"/>
</dbReference>
<dbReference type="FunFam" id="3.50.7.10:FF:000005">
    <property type="entry name" value="T-complex protein 1 subunit gamma"/>
    <property type="match status" value="1"/>
</dbReference>
<keyword evidence="12" id="KW-1185">Reference proteome</keyword>
<keyword evidence="5 8" id="KW-0547">Nucleotide-binding</keyword>
<organism evidence="11 12">
    <name type="scientific">Papilio machaon</name>
    <name type="common">Old World swallowtail butterfly</name>
    <dbReference type="NCBI Taxonomy" id="76193"/>
    <lineage>
        <taxon>Eukaryota</taxon>
        <taxon>Metazoa</taxon>
        <taxon>Ecdysozoa</taxon>
        <taxon>Arthropoda</taxon>
        <taxon>Hexapoda</taxon>
        <taxon>Insecta</taxon>
        <taxon>Pterygota</taxon>
        <taxon>Neoptera</taxon>
        <taxon>Endopterygota</taxon>
        <taxon>Lepidoptera</taxon>
        <taxon>Glossata</taxon>
        <taxon>Ditrysia</taxon>
        <taxon>Papilionoidea</taxon>
        <taxon>Papilionidae</taxon>
        <taxon>Papilioninae</taxon>
        <taxon>Papilio</taxon>
    </lineage>
</organism>
<keyword evidence="4" id="KW-0963">Cytoplasm</keyword>
<gene>
    <name evidence="11" type="ORF">RR48_09717</name>
</gene>
<dbReference type="SUPFAM" id="SSF52029">
    <property type="entry name" value="GroEL apical domain-like"/>
    <property type="match status" value="1"/>
</dbReference>
<dbReference type="PROSITE" id="PS00995">
    <property type="entry name" value="TCP1_3"/>
    <property type="match status" value="1"/>
</dbReference>
<evidence type="ECO:0000256" key="6">
    <source>
        <dbReference type="ARBA" id="ARBA00022840"/>
    </source>
</evidence>
<evidence type="ECO:0000256" key="4">
    <source>
        <dbReference type="ARBA" id="ARBA00022490"/>
    </source>
</evidence>
<comment type="subcellular location">
    <subcellularLocation>
        <location evidence="1">Cytoplasm</location>
    </subcellularLocation>
</comment>
<dbReference type="InterPro" id="IPR002423">
    <property type="entry name" value="Cpn60/GroEL/TCP-1"/>
</dbReference>
<dbReference type="InterPro" id="IPR002194">
    <property type="entry name" value="Chaperonin_TCP-1_CS"/>
</dbReference>
<dbReference type="Gene3D" id="3.30.260.10">
    <property type="entry name" value="TCP-1-like chaperonin intermediate domain"/>
    <property type="match status" value="1"/>
</dbReference>
<dbReference type="InterPro" id="IPR027413">
    <property type="entry name" value="GROEL-like_equatorial_sf"/>
</dbReference>
<dbReference type="GO" id="GO:0140662">
    <property type="term" value="F:ATP-dependent protein folding chaperone"/>
    <property type="evidence" value="ECO:0007669"/>
    <property type="project" value="InterPro"/>
</dbReference>
<evidence type="ECO:0000256" key="9">
    <source>
        <dbReference type="RuleBase" id="RU004191"/>
    </source>
</evidence>
<evidence type="ECO:0000256" key="7">
    <source>
        <dbReference type="ARBA" id="ARBA00023186"/>
    </source>
</evidence>
<dbReference type="InterPro" id="IPR017998">
    <property type="entry name" value="Chaperone_TCP-1"/>
</dbReference>
<dbReference type="GO" id="GO:0005832">
    <property type="term" value="C:chaperonin-containing T-complex"/>
    <property type="evidence" value="ECO:0007669"/>
    <property type="project" value="UniProtKB-ARBA"/>
</dbReference>
<dbReference type="NCBIfam" id="TIGR02344">
    <property type="entry name" value="chap_CCT_gamma"/>
    <property type="match status" value="1"/>
</dbReference>
<keyword evidence="7 8" id="KW-0143">Chaperone</keyword>
<evidence type="ECO:0000256" key="2">
    <source>
        <dbReference type="ARBA" id="ARBA00008020"/>
    </source>
</evidence>
<evidence type="ECO:0000313" key="11">
    <source>
        <dbReference type="EMBL" id="KPJ15794.1"/>
    </source>
</evidence>
<name>A0A194RE98_PAPMA</name>
<dbReference type="CDD" id="cd03337">
    <property type="entry name" value="TCP1_gamma"/>
    <property type="match status" value="1"/>
</dbReference>
<feature type="compositionally biased region" description="Polar residues" evidence="10">
    <location>
        <begin position="818"/>
        <end position="833"/>
    </location>
</feature>
<sequence>MLGQQPILVLSQNTKRDSGRKVQLDNIRAGKTIADVIRTCLGPQAMLKMLMDPMGGIVMTNDGNAILREITVQHPAAKSMIEIARTQDEEVGDGTTSVIVLTGEMLAVAEPFLTQNIHPTVIIREFRQALEDAVKLLQDKISIPIDLNDRDKLKEVIRSCIGTKYIGRWADLAVDIALDAVNTVTIVDNGRVEVDIKNYAKVEKIPGGTIEESRVLNGVMFNKDVTHPKMRRLIENPRIVLLDCSLEYNKGESQTNVEVFGDQDFTKLLQLEEEFVKRQCEDIIALKPDLVVTEKGVSDLAQHYLVQAGITAVRRLRKTDNNRLARACGATIVNRTEELKESDVGTAAGRFEVKKIGDEYFTFVTQCKNPKACTILLRGASKDVLNEIERNLQDALHVAKNLVPQRTFKAYNGNTCTSGQTKRSRPVTIVGGVDRVCQCAVVPWASWTNTPGLCKIVIRDRKNEEIRKNGCPSDGYNTASGELLRHSAIISRSHSIRGRRGVIEEEKFFSVNSDIRNDNVNQHKPWLPSALHSDEDPTTKISITNDVKDTIPHQTTERVTDKPIGRGARASNENWVKLPFPNEDKTRDNILTPPKPTGDLINSRMPRVNFVTQNKGLETSESRNDREPIQRSTRTDNIRTEFVRPDEDDLMKQKPVYPRQAVYYPEDPRRMYYEDRYYNDDLYRRDPYYDLYDRKRYYPGPRVDRYDEPYDNYVPRKPKRIIYYAHLPEVVRTPPNVDLRYRYSNDPYRRFDDDYYARTGRYDYRFRNRYPYAALRKDERNYRDLVIAGTDARDKKIDEKVTPTPILPKKDDKKEKQVNANNRSANRNTINSHQYHETAANYNDQMNHKAFVDSKRPDDGYFRFDEPFFHSAIDDSYQRKY</sequence>
<dbReference type="InParanoid" id="A0A194RE98"/>
<dbReference type="AlphaFoldDB" id="A0A194RE98"/>
<accession>A0A194RE98</accession>
<dbReference type="PANTHER" id="PTHR11353">
    <property type="entry name" value="CHAPERONIN"/>
    <property type="match status" value="1"/>
</dbReference>
<comment type="similarity">
    <text evidence="2 8">Belongs to the TCP-1 chaperonin family.</text>
</comment>
<protein>
    <recommendedName>
        <fullName evidence="3 9">T-complex protein 1 subunit gamma</fullName>
    </recommendedName>
</protein>
<evidence type="ECO:0000256" key="5">
    <source>
        <dbReference type="ARBA" id="ARBA00022741"/>
    </source>
</evidence>
<dbReference type="Gene3D" id="3.50.7.10">
    <property type="entry name" value="GroEL"/>
    <property type="match status" value="1"/>
</dbReference>
<dbReference type="Pfam" id="PF00118">
    <property type="entry name" value="Cpn60_TCP1"/>
    <property type="match status" value="1"/>
</dbReference>
<dbReference type="EMBL" id="KQ460325">
    <property type="protein sequence ID" value="KPJ15794.1"/>
    <property type="molecule type" value="Genomic_DNA"/>
</dbReference>
<dbReference type="PROSITE" id="PS00751">
    <property type="entry name" value="TCP1_2"/>
    <property type="match status" value="1"/>
</dbReference>